<dbReference type="CDD" id="cd18008">
    <property type="entry name" value="DEXDc_SHPRH-like"/>
    <property type="match status" value="1"/>
</dbReference>
<dbReference type="EMBL" id="NKUJ01000109">
    <property type="protein sequence ID" value="RMJ13415.1"/>
    <property type="molecule type" value="Genomic_DNA"/>
</dbReference>
<evidence type="ECO:0000256" key="1">
    <source>
        <dbReference type="ARBA" id="ARBA00022741"/>
    </source>
</evidence>
<dbReference type="SMART" id="SM00487">
    <property type="entry name" value="DEXDc"/>
    <property type="match status" value="1"/>
</dbReference>
<dbReference type="PROSITE" id="PS51257">
    <property type="entry name" value="PROKAR_LIPOPROTEIN"/>
    <property type="match status" value="1"/>
</dbReference>
<keyword evidence="5" id="KW-0732">Signal</keyword>
<keyword evidence="2" id="KW-0378">Hydrolase</keyword>
<dbReference type="Pfam" id="PF00271">
    <property type="entry name" value="Helicase_C"/>
    <property type="match status" value="1"/>
</dbReference>
<keyword evidence="4" id="KW-0067">ATP-binding</keyword>
<dbReference type="InterPro" id="IPR001650">
    <property type="entry name" value="Helicase_C-like"/>
</dbReference>
<dbReference type="PANTHER" id="PTHR45626">
    <property type="entry name" value="TRANSCRIPTION TERMINATION FACTOR 2-RELATED"/>
    <property type="match status" value="1"/>
</dbReference>
<evidence type="ECO:0000256" key="2">
    <source>
        <dbReference type="ARBA" id="ARBA00022801"/>
    </source>
</evidence>
<dbReference type="InterPro" id="IPR000330">
    <property type="entry name" value="SNF2_N"/>
</dbReference>
<evidence type="ECO:0000313" key="9">
    <source>
        <dbReference type="Proteomes" id="UP000277212"/>
    </source>
</evidence>
<dbReference type="SMART" id="SM00490">
    <property type="entry name" value="HELICc"/>
    <property type="match status" value="1"/>
</dbReference>
<feature type="domain" description="Helicase C-terminal" evidence="7">
    <location>
        <begin position="366"/>
        <end position="534"/>
    </location>
</feature>
<evidence type="ECO:0000256" key="5">
    <source>
        <dbReference type="SAM" id="SignalP"/>
    </source>
</evidence>
<evidence type="ECO:0000313" key="8">
    <source>
        <dbReference type="EMBL" id="RMJ13415.1"/>
    </source>
</evidence>
<keyword evidence="9" id="KW-1185">Reference proteome</keyword>
<sequence>MGLGKTLSTLALICSCLDARDEVANECSTTLVIVPKSTLIGWETQIKKHILKGRIKWTTYHGPSRHDQTRVLQGYDIVLTTYEVLRQDFAGKHERDTIYSHTWHRVVLDEAHRTRSRSSQLHEAAIAISKLSQTRWCLTGTPIHNSLDDYAALLSFLQVRGLDQKKTFDKFVAKPIKENQPCGMERLQALVRATSLRRTVHLNGASLGLEPRSEVVEMVKLSKGKDKGKGKGKGKGKKVTGAGVEKGDGNILSLILFLRLICNYGERMLPIRALEAWKTRDSEAVNWSMMQQQRKSCSRCKASLDRAEDVGTLACGHEICSSCQLALVTSETGDEEEGVPYECAACQQDSDSGPRLPCSSFSRSAKVEALIRNLRSEQEPRADGKISKSVVFSCWTKMMNEVQNDLESEGFKLERIDGKGSLDQRRKAIHRFKKDPKCTVMLASIGSAGEGIDLISACHVHIMEPQWNPMTESQAIGRVHRFGQRQRVTVTRYIVKKSIETYIQWIQTDKLRLITQSIDQTHISQTEVDEKRLKRLQDTLSLNM</sequence>
<dbReference type="GO" id="GO:0005524">
    <property type="term" value="F:ATP binding"/>
    <property type="evidence" value="ECO:0007669"/>
    <property type="project" value="UniProtKB-KW"/>
</dbReference>
<dbReference type="Pfam" id="PF00176">
    <property type="entry name" value="SNF2-rel_dom"/>
    <property type="match status" value="1"/>
</dbReference>
<dbReference type="GO" id="GO:0005634">
    <property type="term" value="C:nucleus"/>
    <property type="evidence" value="ECO:0007669"/>
    <property type="project" value="TreeGrafter"/>
</dbReference>
<dbReference type="InterPro" id="IPR027417">
    <property type="entry name" value="P-loop_NTPase"/>
</dbReference>
<dbReference type="GO" id="GO:0006281">
    <property type="term" value="P:DNA repair"/>
    <property type="evidence" value="ECO:0007669"/>
    <property type="project" value="TreeGrafter"/>
</dbReference>
<dbReference type="InterPro" id="IPR014001">
    <property type="entry name" value="Helicase_ATP-bd"/>
</dbReference>
<comment type="caution">
    <text evidence="8">The sequence shown here is derived from an EMBL/GenBank/DDBJ whole genome shotgun (WGS) entry which is preliminary data.</text>
</comment>
<dbReference type="Proteomes" id="UP000277212">
    <property type="component" value="Unassembled WGS sequence"/>
</dbReference>
<evidence type="ECO:0000256" key="4">
    <source>
        <dbReference type="ARBA" id="ARBA00022840"/>
    </source>
</evidence>
<dbReference type="CDD" id="cd18793">
    <property type="entry name" value="SF2_C_SNF"/>
    <property type="match status" value="1"/>
</dbReference>
<keyword evidence="3" id="KW-0347">Helicase</keyword>
<dbReference type="PROSITE" id="PS51194">
    <property type="entry name" value="HELICASE_CTER"/>
    <property type="match status" value="1"/>
</dbReference>
<dbReference type="SUPFAM" id="SSF52540">
    <property type="entry name" value="P-loop containing nucleoside triphosphate hydrolases"/>
    <property type="match status" value="2"/>
</dbReference>
<dbReference type="PROSITE" id="PS51192">
    <property type="entry name" value="HELICASE_ATP_BIND_1"/>
    <property type="match status" value="1"/>
</dbReference>
<feature type="domain" description="Helicase ATP-binding" evidence="6">
    <location>
        <begin position="1"/>
        <end position="160"/>
    </location>
</feature>
<feature type="chain" id="PRO_5018165927" evidence="5">
    <location>
        <begin position="20"/>
        <end position="544"/>
    </location>
</feature>
<keyword evidence="1" id="KW-0547">Nucleotide-binding</keyword>
<evidence type="ECO:0000259" key="7">
    <source>
        <dbReference type="PROSITE" id="PS51194"/>
    </source>
</evidence>
<dbReference type="AlphaFoldDB" id="A0A3M2S8G2"/>
<evidence type="ECO:0000256" key="3">
    <source>
        <dbReference type="ARBA" id="ARBA00022806"/>
    </source>
</evidence>
<dbReference type="InterPro" id="IPR050628">
    <property type="entry name" value="SNF2_RAD54_helicase_TF"/>
</dbReference>
<evidence type="ECO:0000259" key="6">
    <source>
        <dbReference type="PROSITE" id="PS51192"/>
    </source>
</evidence>
<protein>
    <submittedName>
        <fullName evidence="8">Uncharacterized protein</fullName>
    </submittedName>
</protein>
<name>A0A3M2S8G2_9HYPO</name>
<dbReference type="OrthoDB" id="448448at2759"/>
<dbReference type="GO" id="GO:0016787">
    <property type="term" value="F:hydrolase activity"/>
    <property type="evidence" value="ECO:0007669"/>
    <property type="project" value="UniProtKB-KW"/>
</dbReference>
<dbReference type="Gene3D" id="3.40.50.10810">
    <property type="entry name" value="Tandem AAA-ATPase domain"/>
    <property type="match status" value="1"/>
</dbReference>
<organism evidence="8 9">
    <name type="scientific">Fusarium kuroshium</name>
    <dbReference type="NCBI Taxonomy" id="2010991"/>
    <lineage>
        <taxon>Eukaryota</taxon>
        <taxon>Fungi</taxon>
        <taxon>Dikarya</taxon>
        <taxon>Ascomycota</taxon>
        <taxon>Pezizomycotina</taxon>
        <taxon>Sordariomycetes</taxon>
        <taxon>Hypocreomycetidae</taxon>
        <taxon>Hypocreales</taxon>
        <taxon>Nectriaceae</taxon>
        <taxon>Fusarium</taxon>
        <taxon>Fusarium solani species complex</taxon>
    </lineage>
</organism>
<dbReference type="Gene3D" id="3.40.50.300">
    <property type="entry name" value="P-loop containing nucleotide triphosphate hydrolases"/>
    <property type="match status" value="1"/>
</dbReference>
<dbReference type="GO" id="GO:0004386">
    <property type="term" value="F:helicase activity"/>
    <property type="evidence" value="ECO:0007669"/>
    <property type="project" value="UniProtKB-KW"/>
</dbReference>
<dbReference type="PANTHER" id="PTHR45626:SF17">
    <property type="entry name" value="HELICASE-LIKE TRANSCRIPTION FACTOR"/>
    <property type="match status" value="1"/>
</dbReference>
<dbReference type="InterPro" id="IPR038718">
    <property type="entry name" value="SNF2-like_sf"/>
</dbReference>
<accession>A0A3M2S8G2</accession>
<gene>
    <name evidence="8" type="ORF">CDV36_006920</name>
</gene>
<dbReference type="InterPro" id="IPR049730">
    <property type="entry name" value="SNF2/RAD54-like_C"/>
</dbReference>
<dbReference type="GO" id="GO:0008094">
    <property type="term" value="F:ATP-dependent activity, acting on DNA"/>
    <property type="evidence" value="ECO:0007669"/>
    <property type="project" value="TreeGrafter"/>
</dbReference>
<reference evidence="8 9" key="1">
    <citation type="submission" date="2017-06" db="EMBL/GenBank/DDBJ databases">
        <title>Comparative genomic analysis of Ambrosia Fusariam Clade fungi.</title>
        <authorList>
            <person name="Stajich J.E."/>
            <person name="Carrillo J."/>
            <person name="Kijimoto T."/>
            <person name="Eskalen A."/>
            <person name="O'Donnell K."/>
            <person name="Kasson M."/>
        </authorList>
    </citation>
    <scope>NUCLEOTIDE SEQUENCE [LARGE SCALE GENOMIC DNA]</scope>
    <source>
        <strain evidence="8">UCR3666</strain>
    </source>
</reference>
<feature type="signal peptide" evidence="5">
    <location>
        <begin position="1"/>
        <end position="19"/>
    </location>
</feature>
<dbReference type="STRING" id="2010991.A0A3M2S8G2"/>
<proteinExistence type="predicted"/>